<dbReference type="EMBL" id="WNYA01055008">
    <property type="protein sequence ID" value="KAG8535875.1"/>
    <property type="molecule type" value="Genomic_DNA"/>
</dbReference>
<dbReference type="PANTHER" id="PTHR32455:SF1">
    <property type="entry name" value="SPERM ACROSOME-ASSOCIATED PROTEIN 9"/>
    <property type="match status" value="1"/>
</dbReference>
<sequence>RVPGMEFTMSEAKQTLKVLEQNCRLLRQQQVTFITALERTRENAHDRIKPVRTLAQVQNYLDNCCNNSTDKRVISLFLDVCNNLAGFCVKLDAMQSGTRSAGGILEQTMTLLSPTNDLSGLRAK</sequence>
<feature type="non-terminal residue" evidence="1">
    <location>
        <position position="1"/>
    </location>
</feature>
<comment type="caution">
    <text evidence="1">The sequence shown here is derived from an EMBL/GenBank/DDBJ whole genome shotgun (WGS) entry which is preliminary data.</text>
</comment>
<proteinExistence type="predicted"/>
<name>A0AAV6YM68_ENGPU</name>
<reference evidence="1" key="1">
    <citation type="thesis" date="2020" institute="ProQuest LLC" country="789 East Eisenhower Parkway, Ann Arbor, MI, USA">
        <title>Comparative Genomics and Chromosome Evolution.</title>
        <authorList>
            <person name="Mudd A.B."/>
        </authorList>
    </citation>
    <scope>NUCLEOTIDE SEQUENCE</scope>
    <source>
        <strain evidence="1">237g6f4</strain>
        <tissue evidence="1">Blood</tissue>
    </source>
</reference>
<keyword evidence="2" id="KW-1185">Reference proteome</keyword>
<dbReference type="InterPro" id="IPR027818">
    <property type="entry name" value="SPACA9"/>
</dbReference>
<dbReference type="GO" id="GO:0001669">
    <property type="term" value="C:acrosomal vesicle"/>
    <property type="evidence" value="ECO:0007669"/>
    <property type="project" value="TreeGrafter"/>
</dbReference>
<dbReference type="PANTHER" id="PTHR32455">
    <property type="entry name" value="SPERM ACROSOME-ASSOCIATED PROTEIN 9"/>
    <property type="match status" value="1"/>
</dbReference>
<organism evidence="1 2">
    <name type="scientific">Engystomops pustulosus</name>
    <name type="common">Tungara frog</name>
    <name type="synonym">Physalaemus pustulosus</name>
    <dbReference type="NCBI Taxonomy" id="76066"/>
    <lineage>
        <taxon>Eukaryota</taxon>
        <taxon>Metazoa</taxon>
        <taxon>Chordata</taxon>
        <taxon>Craniata</taxon>
        <taxon>Vertebrata</taxon>
        <taxon>Euteleostomi</taxon>
        <taxon>Amphibia</taxon>
        <taxon>Batrachia</taxon>
        <taxon>Anura</taxon>
        <taxon>Neobatrachia</taxon>
        <taxon>Hyloidea</taxon>
        <taxon>Leptodactylidae</taxon>
        <taxon>Leiuperinae</taxon>
        <taxon>Engystomops</taxon>
    </lineage>
</organism>
<dbReference type="Proteomes" id="UP000824782">
    <property type="component" value="Unassembled WGS sequence"/>
</dbReference>
<dbReference type="GO" id="GO:0097546">
    <property type="term" value="C:ciliary base"/>
    <property type="evidence" value="ECO:0007669"/>
    <property type="project" value="TreeGrafter"/>
</dbReference>
<dbReference type="GO" id="GO:0036126">
    <property type="term" value="C:sperm flagellum"/>
    <property type="evidence" value="ECO:0007669"/>
    <property type="project" value="TreeGrafter"/>
</dbReference>
<dbReference type="AlphaFoldDB" id="A0AAV6YM68"/>
<protein>
    <submittedName>
        <fullName evidence="1">Uncharacterized protein</fullName>
    </submittedName>
</protein>
<dbReference type="Pfam" id="PF15120">
    <property type="entry name" value="SPACA9"/>
    <property type="match status" value="1"/>
</dbReference>
<accession>A0AAV6YM68</accession>
<evidence type="ECO:0000313" key="1">
    <source>
        <dbReference type="EMBL" id="KAG8535875.1"/>
    </source>
</evidence>
<gene>
    <name evidence="1" type="ORF">GDO81_027558</name>
</gene>
<evidence type="ECO:0000313" key="2">
    <source>
        <dbReference type="Proteomes" id="UP000824782"/>
    </source>
</evidence>